<reference evidence="2 3" key="1">
    <citation type="submission" date="2012-11" db="EMBL/GenBank/DDBJ databases">
        <authorList>
            <person name="Linke B."/>
        </authorList>
    </citation>
    <scope>NUCLEOTIDE SEQUENCE [LARGE SCALE GENOMIC DNA]</scope>
    <source>
        <strain evidence="3">CFBP 1232</strain>
    </source>
</reference>
<dbReference type="InterPro" id="IPR052755">
    <property type="entry name" value="Lysozyme_Inhibitor_LprI"/>
</dbReference>
<accession>A0A830ZYW9</accession>
<dbReference type="Proteomes" id="UP000013111">
    <property type="component" value="Unassembled WGS sequence"/>
</dbReference>
<dbReference type="AlphaFoldDB" id="A0A830ZYW9"/>
<evidence type="ECO:0000256" key="1">
    <source>
        <dbReference type="SAM" id="SignalP"/>
    </source>
</evidence>
<comment type="caution">
    <text evidence="2">The sequence shown here is derived from an EMBL/GenBank/DDBJ whole genome shotgun (WGS) entry which is preliminary data.</text>
</comment>
<protein>
    <submittedName>
        <fullName evidence="2">Uncharacterized protein</fullName>
    </submittedName>
</protein>
<dbReference type="GO" id="GO:0005576">
    <property type="term" value="C:extracellular region"/>
    <property type="evidence" value="ECO:0007669"/>
    <property type="project" value="TreeGrafter"/>
</dbReference>
<proteinExistence type="predicted"/>
<keyword evidence="1" id="KW-0732">Signal</keyword>
<dbReference type="EMBL" id="CAPB01000006">
    <property type="protein sequence ID" value="CCO92463.1"/>
    <property type="molecule type" value="Genomic_DNA"/>
</dbReference>
<feature type="signal peptide" evidence="1">
    <location>
        <begin position="1"/>
        <end position="24"/>
    </location>
</feature>
<evidence type="ECO:0000313" key="3">
    <source>
        <dbReference type="Proteomes" id="UP000013111"/>
    </source>
</evidence>
<gene>
    <name evidence="2" type="ORF">BN437_0498</name>
</gene>
<sequence>MTLNKILPLLLLSWLTAAVNPALAVDCGLNLSVAEYTVCNNPQLLWLDRLYNDVFHQRVAGDPQHAARFVAPRQGSPWCTNTRCLRDAYLKQIGQLYGADRPFDWEGTWWNTTAPSGNSGNILINGDNGQLFHMDASVRGGVNRAVFAGEVRRYAGVGFTDKIIWGGDCAIVLVPLADGRLKVSSDSAGSCSLLLPGEMAIDGIYVKSQSDPRPPATLLSIGIFPDRATDDKFRQLVGADYQQYVDTATDFARGKDLDNLGATVMVLWVKGLANRKAAMIMITPAGKIWALRLEPAQKGKGVKLHYATSESDKKTLPKTLANWQARFTDR</sequence>
<evidence type="ECO:0000313" key="2">
    <source>
        <dbReference type="EMBL" id="CCO92463.1"/>
    </source>
</evidence>
<dbReference type="RefSeq" id="WP_004155286.1">
    <property type="nucleotide sequence ID" value="NZ_BAYW01000004.1"/>
</dbReference>
<dbReference type="PANTHER" id="PTHR37549:SF1">
    <property type="entry name" value="LIPOPROTEIN LPRI"/>
    <property type="match status" value="1"/>
</dbReference>
<feature type="chain" id="PRO_5032783481" evidence="1">
    <location>
        <begin position="25"/>
        <end position="330"/>
    </location>
</feature>
<reference evidence="2 3" key="2">
    <citation type="submission" date="2013-04" db="EMBL/GenBank/DDBJ databases">
        <title>Comparative genomics of 12 strains of Erwinia amylovora identifies a pan-genome with a large conserved core and provides insights into host specificity.</title>
        <authorList>
            <person name="Mann R.A."/>
            <person name="Smits T.H.M."/>
            <person name="Buehlmann A."/>
            <person name="Blom J."/>
            <person name="Goesmann A."/>
            <person name="Frey J.E."/>
            <person name="Plummer K.M."/>
            <person name="Beer S.V."/>
            <person name="Luck J."/>
            <person name="Duffy B."/>
            <person name="Rodoni B."/>
        </authorList>
    </citation>
    <scope>NUCLEOTIDE SEQUENCE [LARGE SCALE GENOMIC DNA]</scope>
    <source>
        <strain evidence="3">CFBP 1232</strain>
    </source>
</reference>
<name>A0A830ZYW9_ERWAM</name>
<dbReference type="PANTHER" id="PTHR37549">
    <property type="entry name" value="LIPOPROTEIN LPRI"/>
    <property type="match status" value="1"/>
</dbReference>
<organism evidence="2 3">
    <name type="scientific">Erwinia amylovora NBRC 12687 = CFBP 1232</name>
    <dbReference type="NCBI Taxonomy" id="1219359"/>
    <lineage>
        <taxon>Bacteria</taxon>
        <taxon>Pseudomonadati</taxon>
        <taxon>Pseudomonadota</taxon>
        <taxon>Gammaproteobacteria</taxon>
        <taxon>Enterobacterales</taxon>
        <taxon>Erwiniaceae</taxon>
        <taxon>Erwinia</taxon>
    </lineage>
</organism>